<dbReference type="AlphaFoldDB" id="A0A508WXW4"/>
<name>A0A508WXW4_9HYPH</name>
<gene>
    <name evidence="1" type="ORF">EMEDMD4_370177</name>
</gene>
<evidence type="ECO:0000313" key="1">
    <source>
        <dbReference type="EMBL" id="VTZ62313.1"/>
    </source>
</evidence>
<accession>A0A508WXW4</accession>
<dbReference type="Proteomes" id="UP000507954">
    <property type="component" value="Unassembled WGS sequence"/>
</dbReference>
<organism evidence="1">
    <name type="scientific">Sinorhizobium medicae</name>
    <dbReference type="NCBI Taxonomy" id="110321"/>
    <lineage>
        <taxon>Bacteria</taxon>
        <taxon>Pseudomonadati</taxon>
        <taxon>Pseudomonadota</taxon>
        <taxon>Alphaproteobacteria</taxon>
        <taxon>Hyphomicrobiales</taxon>
        <taxon>Rhizobiaceae</taxon>
        <taxon>Sinorhizobium/Ensifer group</taxon>
        <taxon>Sinorhizobium</taxon>
    </lineage>
</organism>
<sequence length="64" mass="6987">MLVDYLMIIDNATGEAQIMALADAASHTHMDMEDIERSMQNPGICISIDYTIVDAEAADDVLVD</sequence>
<reference evidence="1" key="1">
    <citation type="submission" date="2019-06" db="EMBL/GenBank/DDBJ databases">
        <authorList>
            <person name="Le Quere A."/>
            <person name="Colella S."/>
        </authorList>
    </citation>
    <scope>NUCLEOTIDE SEQUENCE</scope>
    <source>
        <strain evidence="1">EmedicaeMD41</strain>
    </source>
</reference>
<protein>
    <submittedName>
        <fullName evidence="1">Uncharacterized protein</fullName>
    </submittedName>
</protein>
<proteinExistence type="predicted"/>
<dbReference type="EMBL" id="CABFNB010000103">
    <property type="protein sequence ID" value="VTZ62313.1"/>
    <property type="molecule type" value="Genomic_DNA"/>
</dbReference>